<dbReference type="Pfam" id="PF22893">
    <property type="entry name" value="ULD_2"/>
    <property type="match status" value="1"/>
</dbReference>
<reference evidence="3 4" key="1">
    <citation type="submission" date="2017-02" db="EMBL/GenBank/DDBJ databases">
        <title>Genomes of Trichoderma spp. with biocontrol activity.</title>
        <authorList>
            <person name="Gardiner D."/>
            <person name="Kazan K."/>
            <person name="Vos C."/>
            <person name="Harvey P."/>
        </authorList>
    </citation>
    <scope>NUCLEOTIDE SEQUENCE [LARGE SCALE GENOMIC DNA]</scope>
    <source>
        <strain evidence="3 4">Tr1</strain>
    </source>
</reference>
<protein>
    <submittedName>
        <fullName evidence="3">Uncharacterized protein</fullName>
    </submittedName>
</protein>
<dbReference type="PANTHER" id="PTHR38886:SF1">
    <property type="entry name" value="NACHT-NTPASE AND P-LOOP NTPASES N-TERMINAL DOMAIN-CONTAINING PROTEIN"/>
    <property type="match status" value="1"/>
</dbReference>
<evidence type="ECO:0000313" key="3">
    <source>
        <dbReference type="EMBL" id="PNP59053.1"/>
    </source>
</evidence>
<dbReference type="PANTHER" id="PTHR38886">
    <property type="entry name" value="SESA DOMAIN-CONTAINING PROTEIN"/>
    <property type="match status" value="1"/>
</dbReference>
<name>A0A2K0UMN9_TRIHA</name>
<evidence type="ECO:0000313" key="4">
    <source>
        <dbReference type="Proteomes" id="UP000236290"/>
    </source>
</evidence>
<gene>
    <name evidence="3" type="ORF">THARTR1_01301</name>
</gene>
<dbReference type="OrthoDB" id="3045089at2759"/>
<sequence>MSLPFSFSVGDFFAVGQLIGNVAVELRKNGEAAPEYQSLLIELEALERALRHLQTLKPAKHELNQLTSIRATALACERPLQNFLDKISKFDRRLGSFNIANNTLKGLPRKMQFKMMLKEDIKELRSALASHVATINLLLMTQAVASISVAEDDRNHLASSLESKILAHSRVLQAINGRTDTSLAQQQEIKIELEAQSSVVGQLGGKVDEAHQSIQRLETMANHTRVETKTTLETVTKILALITSGVMHLRQIAKQLRKMARVCANFTVEMRTAMSRLMNLFLSLQTTLQRIDHNIPMRLYLPIVQFTTALGETMALPYQLCQQWVTFKELLGVIFLDKPGKGRVDMGKYLIMNARGGRILAEDSWQHAVKQDDHLSMSIVVDDFIISAGICPFPSCYASIESVEVENGGRTCPKCCRWFILTPLININWRRKALDDKEPNSNNPKEETQLIADREDIELYRQIQVQQMPRGEPTSIVEGDILAQFKVFARQQRIIAEKARSNNAKAAKEANLAELKRFSRSFKLSTPMPVDILSIIAKDPTKQKEIQVQAMRNGENVV</sequence>
<dbReference type="Proteomes" id="UP000236290">
    <property type="component" value="Unassembled WGS sequence"/>
</dbReference>
<proteinExistence type="predicted"/>
<feature type="domain" description="Ubiquitin-like" evidence="2">
    <location>
        <begin position="303"/>
        <end position="382"/>
    </location>
</feature>
<dbReference type="EMBL" id="MTYI01000016">
    <property type="protein sequence ID" value="PNP59053.1"/>
    <property type="molecule type" value="Genomic_DNA"/>
</dbReference>
<organism evidence="3 4">
    <name type="scientific">Trichoderma harzianum</name>
    <name type="common">Hypocrea lixii</name>
    <dbReference type="NCBI Taxonomy" id="5544"/>
    <lineage>
        <taxon>Eukaryota</taxon>
        <taxon>Fungi</taxon>
        <taxon>Dikarya</taxon>
        <taxon>Ascomycota</taxon>
        <taxon>Pezizomycotina</taxon>
        <taxon>Sordariomycetes</taxon>
        <taxon>Hypocreomycetidae</taxon>
        <taxon>Hypocreales</taxon>
        <taxon>Hypocreaceae</taxon>
        <taxon>Trichoderma</taxon>
    </lineage>
</organism>
<accession>A0A2K0UMN9</accession>
<dbReference type="InterPro" id="IPR054464">
    <property type="entry name" value="ULD_fung"/>
</dbReference>
<dbReference type="AlphaFoldDB" id="A0A2K0UMN9"/>
<evidence type="ECO:0000259" key="1">
    <source>
        <dbReference type="Pfam" id="PF17111"/>
    </source>
</evidence>
<feature type="domain" description="Azaphilone pigments biosynthesis cluster protein L N-terminal" evidence="1">
    <location>
        <begin position="37"/>
        <end position="190"/>
    </location>
</feature>
<evidence type="ECO:0000259" key="2">
    <source>
        <dbReference type="Pfam" id="PF22893"/>
    </source>
</evidence>
<comment type="caution">
    <text evidence="3">The sequence shown here is derived from an EMBL/GenBank/DDBJ whole genome shotgun (WGS) entry which is preliminary data.</text>
</comment>
<dbReference type="Pfam" id="PF17111">
    <property type="entry name" value="PigL_N"/>
    <property type="match status" value="1"/>
</dbReference>
<dbReference type="InterPro" id="IPR031348">
    <property type="entry name" value="PigL_N"/>
</dbReference>